<feature type="coiled-coil region" evidence="1">
    <location>
        <begin position="179"/>
        <end position="240"/>
    </location>
</feature>
<sequence length="870" mass="100883">MRILRAEITGFGKYRHQQFNFADGNQLFYGKNEAGKSTLYQFILAMLFGFPIKRGRKRDFEPLDGTSYGGRLVIVLSQHGEVTIERFKQVNRGKAKVYFGQQTGGEQLLTQLLAPLNRELFEEVFTFQQEQLSQLDRLQEKPLHDALISLGITGSKKLLGKQQEYVDNEQRLFKVRGQRQALNKALKEQEQIAQQVYQQEAKEAAMTELMAKKQQDEQQQQQLTAQLQKAQQEYLTLKEQERSFSQYEEWQALQKKYPHDDLGAEPEKLQEFYNQYNQLNTRLAQGKQELIALNETQGLTDRYRFYLEHEAQIKGLLQEQVAAVRLTDDFQKQLEEQQRLIEEVTLLEDTYHFRVEEDAKKKVQTTKKLAQHYQQLTTEVTEAKQEAKWQSKQEELIAIPRRQKQQEPRFALSTLFSFGLALLLFISGFLIGNLRVILWFVSFLAVAFGFYSLIQNKSETVKEANLKEPELQKNNLQTLVAKKSKEQEAIWSKLQQELPNLTNPQDLAVALVQLDKATEDYVEKNNALMLADQRLAQLDQAYGALLQRFNFLEKWLPQEGRDIVQRLRLLQNFADEMQEVKLQQEQPTAALLIRQNQQLQEQLDKLLAENQTLLQSVGITQPTEIPLWIAQMHQKAGDLARKQELAKRLTKLFPKKITASQLAVELSNAKDKVQEIQRLDRQLNRSLQKTQLKIEQMQRDGTLDELRQRLAQANSKVYDLALQWSKNKLTATLLGDLATELSDKQLPQLLQKSSHYLAILTGGNYKALDFVAEELTVKTENKAWKIYELSTGTKDQVIMAIRFGYLALQARILCPLIIDDGWLHYDSSRKEQLAVLLKEFAQQYQVICLSSDVEMVSYYEKLQQKVVVIK</sequence>
<feature type="domain" description="YhaN AAA" evidence="3">
    <location>
        <begin position="1"/>
        <end position="203"/>
    </location>
</feature>
<dbReference type="OrthoDB" id="9764467at2"/>
<dbReference type="Pfam" id="PF13514">
    <property type="entry name" value="AAA_27"/>
    <property type="match status" value="1"/>
</dbReference>
<evidence type="ECO:0000256" key="2">
    <source>
        <dbReference type="SAM" id="Phobius"/>
    </source>
</evidence>
<reference evidence="4 5" key="1">
    <citation type="submission" date="2014-12" db="EMBL/GenBank/DDBJ databases">
        <title>Draft genome sequences of 29 type strains of Enterococci.</title>
        <authorList>
            <person name="Zhong Z."/>
            <person name="Sun Z."/>
            <person name="Liu W."/>
            <person name="Zhang W."/>
            <person name="Zhang H."/>
        </authorList>
    </citation>
    <scope>NUCLEOTIDE SEQUENCE [LARGE SCALE GENOMIC DNA]</scope>
    <source>
        <strain evidence="4 5">DSM 21207</strain>
    </source>
</reference>
<gene>
    <name evidence="4" type="ORF">RU96_GL002231</name>
</gene>
<dbReference type="STRING" id="317010.RU96_GL002231"/>
<name>A0A1L8R6N4_9ENTE</name>
<dbReference type="EMBL" id="JXKG01000007">
    <property type="protein sequence ID" value="OJG15418.1"/>
    <property type="molecule type" value="Genomic_DNA"/>
</dbReference>
<evidence type="ECO:0000256" key="1">
    <source>
        <dbReference type="SAM" id="Coils"/>
    </source>
</evidence>
<comment type="caution">
    <text evidence="4">The sequence shown here is derived from an EMBL/GenBank/DDBJ whole genome shotgun (WGS) entry which is preliminary data.</text>
</comment>
<evidence type="ECO:0000259" key="3">
    <source>
        <dbReference type="Pfam" id="PF13514"/>
    </source>
</evidence>
<dbReference type="SUPFAM" id="SSF52540">
    <property type="entry name" value="P-loop containing nucleoside triphosphate hydrolases"/>
    <property type="match status" value="1"/>
</dbReference>
<dbReference type="Proteomes" id="UP000182835">
    <property type="component" value="Unassembled WGS sequence"/>
</dbReference>
<feature type="transmembrane region" description="Helical" evidence="2">
    <location>
        <begin position="437"/>
        <end position="454"/>
    </location>
</feature>
<feature type="coiled-coil region" evidence="1">
    <location>
        <begin position="589"/>
        <end position="616"/>
    </location>
</feature>
<keyword evidence="2" id="KW-0812">Transmembrane</keyword>
<keyword evidence="2" id="KW-1133">Transmembrane helix</keyword>
<keyword evidence="2" id="KW-0472">Membrane</keyword>
<dbReference type="InterPro" id="IPR038734">
    <property type="entry name" value="YhaN_AAA"/>
</dbReference>
<organism evidence="4 5">
    <name type="scientific">Enterococcus canintestini</name>
    <dbReference type="NCBI Taxonomy" id="317010"/>
    <lineage>
        <taxon>Bacteria</taxon>
        <taxon>Bacillati</taxon>
        <taxon>Bacillota</taxon>
        <taxon>Bacilli</taxon>
        <taxon>Lactobacillales</taxon>
        <taxon>Enterococcaceae</taxon>
        <taxon>Enterococcus</taxon>
    </lineage>
</organism>
<proteinExistence type="predicted"/>
<feature type="coiled-coil region" evidence="1">
    <location>
        <begin position="269"/>
        <end position="296"/>
    </location>
</feature>
<dbReference type="Gene3D" id="3.40.50.300">
    <property type="entry name" value="P-loop containing nucleotide triphosphate hydrolases"/>
    <property type="match status" value="2"/>
</dbReference>
<feature type="transmembrane region" description="Helical" evidence="2">
    <location>
        <begin position="410"/>
        <end position="431"/>
    </location>
</feature>
<evidence type="ECO:0000313" key="4">
    <source>
        <dbReference type="EMBL" id="OJG15418.1"/>
    </source>
</evidence>
<accession>A0A1L8R6N4</accession>
<dbReference type="InterPro" id="IPR027417">
    <property type="entry name" value="P-loop_NTPase"/>
</dbReference>
<dbReference type="PANTHER" id="PTHR41259:SF1">
    <property type="entry name" value="DOUBLE-STRAND BREAK REPAIR RAD50 ATPASE, PUTATIVE-RELATED"/>
    <property type="match status" value="1"/>
</dbReference>
<dbReference type="RefSeq" id="WP_071864573.1">
    <property type="nucleotide sequence ID" value="NZ_JBHLVQ010000022.1"/>
</dbReference>
<feature type="coiled-coil region" evidence="1">
    <location>
        <begin position="659"/>
        <end position="723"/>
    </location>
</feature>
<protein>
    <recommendedName>
        <fullName evidence="3">YhaN AAA domain-containing protein</fullName>
    </recommendedName>
</protein>
<dbReference type="PANTHER" id="PTHR41259">
    <property type="entry name" value="DOUBLE-STRAND BREAK REPAIR RAD50 ATPASE, PUTATIVE-RELATED"/>
    <property type="match status" value="1"/>
</dbReference>
<evidence type="ECO:0000313" key="5">
    <source>
        <dbReference type="Proteomes" id="UP000182835"/>
    </source>
</evidence>
<dbReference type="AlphaFoldDB" id="A0A1L8R6N4"/>
<keyword evidence="1" id="KW-0175">Coiled coil</keyword>